<dbReference type="EMBL" id="NHYE01005280">
    <property type="protein sequence ID" value="PPQ75206.1"/>
    <property type="molecule type" value="Genomic_DNA"/>
</dbReference>
<protein>
    <recommendedName>
        <fullName evidence="1">DUF6699 domain-containing protein</fullName>
    </recommendedName>
</protein>
<evidence type="ECO:0000313" key="2">
    <source>
        <dbReference type="EMBL" id="PPQ75206.1"/>
    </source>
</evidence>
<dbReference type="InParanoid" id="A0A409W9K7"/>
<reference evidence="2 3" key="1">
    <citation type="journal article" date="2018" name="Evol. Lett.">
        <title>Horizontal gene cluster transfer increased hallucinogenic mushroom diversity.</title>
        <authorList>
            <person name="Reynolds H.T."/>
            <person name="Vijayakumar V."/>
            <person name="Gluck-Thaler E."/>
            <person name="Korotkin H.B."/>
            <person name="Matheny P.B."/>
            <person name="Slot J.C."/>
        </authorList>
    </citation>
    <scope>NUCLEOTIDE SEQUENCE [LARGE SCALE GENOMIC DNA]</scope>
    <source>
        <strain evidence="2 3">SRW20</strain>
    </source>
</reference>
<dbReference type="OrthoDB" id="21474at2759"/>
<dbReference type="STRING" id="231916.A0A409W9K7"/>
<dbReference type="AlphaFoldDB" id="A0A409W9K7"/>
<feature type="domain" description="DUF6699" evidence="1">
    <location>
        <begin position="34"/>
        <end position="161"/>
    </location>
</feature>
<dbReference type="Pfam" id="PF20415">
    <property type="entry name" value="DUF6699"/>
    <property type="match status" value="1"/>
</dbReference>
<keyword evidence="3" id="KW-1185">Reference proteome</keyword>
<accession>A0A409W9K7</accession>
<gene>
    <name evidence="2" type="ORF">CVT26_008342</name>
</gene>
<evidence type="ECO:0000259" key="1">
    <source>
        <dbReference type="Pfam" id="PF20415"/>
    </source>
</evidence>
<proteinExistence type="predicted"/>
<comment type="caution">
    <text evidence="2">The sequence shown here is derived from an EMBL/GenBank/DDBJ whole genome shotgun (WGS) entry which is preliminary data.</text>
</comment>
<dbReference type="Proteomes" id="UP000284706">
    <property type="component" value="Unassembled WGS sequence"/>
</dbReference>
<sequence length="186" mass="21538">MWTLAHSSPRYANQLTTSKYPNLNPMIAVDTSLLRFDLRTDPVVFASHYPNQGRDTAVANIKGPKFIRLLSKDFPWQIDIRPMDGLPVTCLDVWRGLYESLHQPIVDSEWGFILNQNGVYDKVEAARKKRLEMDKNSLQCPLRIDYLGEMTQFRGLEKDDDYAKKRYLPGPQSPKCDENWMVKLTT</sequence>
<dbReference type="InterPro" id="IPR046522">
    <property type="entry name" value="DUF6699"/>
</dbReference>
<name>A0A409W9K7_9AGAR</name>
<evidence type="ECO:0000313" key="3">
    <source>
        <dbReference type="Proteomes" id="UP000284706"/>
    </source>
</evidence>
<organism evidence="2 3">
    <name type="scientific">Gymnopilus dilepis</name>
    <dbReference type="NCBI Taxonomy" id="231916"/>
    <lineage>
        <taxon>Eukaryota</taxon>
        <taxon>Fungi</taxon>
        <taxon>Dikarya</taxon>
        <taxon>Basidiomycota</taxon>
        <taxon>Agaricomycotina</taxon>
        <taxon>Agaricomycetes</taxon>
        <taxon>Agaricomycetidae</taxon>
        <taxon>Agaricales</taxon>
        <taxon>Agaricineae</taxon>
        <taxon>Hymenogastraceae</taxon>
        <taxon>Gymnopilus</taxon>
    </lineage>
</organism>